<reference evidence="3 4" key="1">
    <citation type="journal article" date="2010" name="Nature">
        <title>Genome sequencing and analysis of the model grass Brachypodium distachyon.</title>
        <authorList>
            <consortium name="International Brachypodium Initiative"/>
        </authorList>
    </citation>
    <scope>NUCLEOTIDE SEQUENCE [LARGE SCALE GENOMIC DNA]</scope>
    <source>
        <strain evidence="3 4">Bd21</strain>
    </source>
</reference>
<keyword evidence="5" id="KW-1185">Reference proteome</keyword>
<organism evidence="3">
    <name type="scientific">Brachypodium distachyon</name>
    <name type="common">Purple false brome</name>
    <name type="synonym">Trachynia distachya</name>
    <dbReference type="NCBI Taxonomy" id="15368"/>
    <lineage>
        <taxon>Eukaryota</taxon>
        <taxon>Viridiplantae</taxon>
        <taxon>Streptophyta</taxon>
        <taxon>Embryophyta</taxon>
        <taxon>Tracheophyta</taxon>
        <taxon>Spermatophyta</taxon>
        <taxon>Magnoliopsida</taxon>
        <taxon>Liliopsida</taxon>
        <taxon>Poales</taxon>
        <taxon>Poaceae</taxon>
        <taxon>BOP clade</taxon>
        <taxon>Pooideae</taxon>
        <taxon>Stipodae</taxon>
        <taxon>Brachypodieae</taxon>
        <taxon>Brachypodium</taxon>
    </lineage>
</organism>
<feature type="compositionally biased region" description="Low complexity" evidence="1">
    <location>
        <begin position="132"/>
        <end position="154"/>
    </location>
</feature>
<feature type="non-terminal residue" evidence="3">
    <location>
        <position position="1"/>
    </location>
</feature>
<evidence type="ECO:0000313" key="5">
    <source>
        <dbReference type="Proteomes" id="UP000008810"/>
    </source>
</evidence>
<dbReference type="AlphaFoldDB" id="A0A2K2D482"/>
<proteinExistence type="predicted"/>
<name>A0A2K2D482_BRADI</name>
<evidence type="ECO:0000313" key="4">
    <source>
        <dbReference type="EnsemblPlants" id="PNT69094"/>
    </source>
</evidence>
<sequence length="261" mass="28054">ASRAPNPTGPQGAPYSSFPPDLLVARCCFFSRAKLFLLPPYPLTHLPRRPARPLRPCHLTSPSAASPPPSISSRGRRPPDFVRRRPQSPPATGPEVAVPPAAAPIPPPPPLAHCPVTRAGSRGIQEVGGAGAPPAAAPLASSRCSPAPGEAAGPGEAAAAARQRWMALMMMSLSNGWRKRRRFLLLMMICTSALLFLPKPMKRKRGTRRNGVEQYRCVQWFQGTCLVPTCELWRSILQILQCTMTSSLGGGLECPRIFSCA</sequence>
<feature type="transmembrane region" description="Helical" evidence="2">
    <location>
        <begin position="182"/>
        <end position="198"/>
    </location>
</feature>
<dbReference type="Proteomes" id="UP000008810">
    <property type="component" value="Chromosome 3"/>
</dbReference>
<feature type="compositionally biased region" description="Pro residues" evidence="1">
    <location>
        <begin position="101"/>
        <end position="112"/>
    </location>
</feature>
<protein>
    <submittedName>
        <fullName evidence="3 4">Uncharacterized protein</fullName>
    </submittedName>
</protein>
<keyword evidence="2" id="KW-1133">Transmembrane helix</keyword>
<dbReference type="EMBL" id="CM000882">
    <property type="protein sequence ID" value="PNT69094.1"/>
    <property type="molecule type" value="Genomic_DNA"/>
</dbReference>
<evidence type="ECO:0000256" key="2">
    <source>
        <dbReference type="SAM" id="Phobius"/>
    </source>
</evidence>
<feature type="compositionally biased region" description="Low complexity" evidence="1">
    <location>
        <begin position="54"/>
        <end position="64"/>
    </location>
</feature>
<dbReference type="Gramene" id="PNT69094">
    <property type="protein sequence ID" value="PNT69094"/>
    <property type="gene ID" value="BRADI_3g49133v3"/>
</dbReference>
<gene>
    <name evidence="4" type="primary">LOC100842771</name>
    <name evidence="3" type="ORF">BRADI_3g49133v3</name>
</gene>
<reference evidence="3" key="2">
    <citation type="submission" date="2017-06" db="EMBL/GenBank/DDBJ databases">
        <title>WGS assembly of Brachypodium distachyon.</title>
        <authorList>
            <consortium name="The International Brachypodium Initiative"/>
            <person name="Lucas S."/>
            <person name="Harmon-Smith M."/>
            <person name="Lail K."/>
            <person name="Tice H."/>
            <person name="Grimwood J."/>
            <person name="Bruce D."/>
            <person name="Barry K."/>
            <person name="Shu S."/>
            <person name="Lindquist E."/>
            <person name="Wang M."/>
            <person name="Pitluck S."/>
            <person name="Vogel J.P."/>
            <person name="Garvin D.F."/>
            <person name="Mockler T.C."/>
            <person name="Schmutz J."/>
            <person name="Rokhsar D."/>
            <person name="Bevan M.W."/>
        </authorList>
    </citation>
    <scope>NUCLEOTIDE SEQUENCE</scope>
    <source>
        <strain evidence="3">Bd21</strain>
    </source>
</reference>
<reference evidence="4" key="3">
    <citation type="submission" date="2018-08" db="UniProtKB">
        <authorList>
            <consortium name="EnsemblPlants"/>
        </authorList>
    </citation>
    <scope>IDENTIFICATION</scope>
    <source>
        <strain evidence="4">cv. Bd21</strain>
    </source>
</reference>
<feature type="region of interest" description="Disordered" evidence="1">
    <location>
        <begin position="54"/>
        <end position="154"/>
    </location>
</feature>
<keyword evidence="2" id="KW-0812">Transmembrane</keyword>
<keyword evidence="2" id="KW-0472">Membrane</keyword>
<dbReference type="EnsemblPlants" id="PNT69094">
    <property type="protein sequence ID" value="PNT69094"/>
    <property type="gene ID" value="BRADI_3g49133v3"/>
</dbReference>
<evidence type="ECO:0000256" key="1">
    <source>
        <dbReference type="SAM" id="MobiDB-lite"/>
    </source>
</evidence>
<accession>A0A2K2D482</accession>
<evidence type="ECO:0000313" key="3">
    <source>
        <dbReference type="EMBL" id="PNT69094.1"/>
    </source>
</evidence>